<dbReference type="GO" id="GO:0070733">
    <property type="term" value="F:AMPylase activity"/>
    <property type="evidence" value="ECO:0007669"/>
    <property type="project" value="UniProtKB-EC"/>
</dbReference>
<sequence>MNKTKSKEMIKTKYLLYKFKQYKNNKYFYWYKTDNKYFTQTKPPQNILDKITASKEQVDKKDIILNPWKEWNTNDIQKIITKDGVCINYLKSTDDEYITKQEDLKLLEVYSFLVENFDISKSFGFEEIKKWHKMIFETIYPFAGKVRTVNMSKGSGVDAWEWRLEFLNALPDFDKFLKEVTKKEYEDIETISQDLSKIICEFLFIHPFREGNGRVSRLICDIILAKNGLPMIGLNLKKSDNYIQRVHSGYECDYEPMKELLKQKIEEEIMNV</sequence>
<evidence type="ECO:0000256" key="7">
    <source>
        <dbReference type="ARBA" id="ARBA00048696"/>
    </source>
</evidence>
<dbReference type="Pfam" id="PF02661">
    <property type="entry name" value="Fic"/>
    <property type="match status" value="1"/>
</dbReference>
<keyword evidence="2" id="KW-0548">Nucleotidyltransferase</keyword>
<dbReference type="PANTHER" id="PTHR39560:SF1">
    <property type="entry name" value="PROTEIN ADENYLYLTRANSFERASE FIC-RELATED"/>
    <property type="match status" value="1"/>
</dbReference>
<dbReference type="GO" id="GO:0051302">
    <property type="term" value="P:regulation of cell division"/>
    <property type="evidence" value="ECO:0007669"/>
    <property type="project" value="TreeGrafter"/>
</dbReference>
<dbReference type="EMBL" id="PDKO01000004">
    <property type="protein sequence ID" value="RXJ63424.1"/>
    <property type="molecule type" value="Genomic_DNA"/>
</dbReference>
<dbReference type="SUPFAM" id="SSF140931">
    <property type="entry name" value="Fic-like"/>
    <property type="match status" value="1"/>
</dbReference>
<dbReference type="InterPro" id="IPR036597">
    <property type="entry name" value="Fido-like_dom_sf"/>
</dbReference>
<dbReference type="STRING" id="877500.GCA_000935065_00385"/>
<dbReference type="GO" id="GO:0005524">
    <property type="term" value="F:ATP binding"/>
    <property type="evidence" value="ECO:0007669"/>
    <property type="project" value="UniProtKB-KW"/>
</dbReference>
<dbReference type="OrthoDB" id="9813719at2"/>
<keyword evidence="4" id="KW-0067">ATP-binding</keyword>
<dbReference type="PANTHER" id="PTHR39560">
    <property type="entry name" value="PROTEIN ADENYLYLTRANSFERASE FIC-RELATED"/>
    <property type="match status" value="1"/>
</dbReference>
<dbReference type="InterPro" id="IPR003812">
    <property type="entry name" value="Fido"/>
</dbReference>
<evidence type="ECO:0000256" key="2">
    <source>
        <dbReference type="ARBA" id="ARBA00022695"/>
    </source>
</evidence>
<reference evidence="9 10" key="1">
    <citation type="submission" date="2017-10" db="EMBL/GenBank/DDBJ databases">
        <title>Genomics of the genus Arcobacter.</title>
        <authorList>
            <person name="Perez-Cataluna A."/>
            <person name="Figueras M.J."/>
        </authorList>
    </citation>
    <scope>NUCLEOTIDE SEQUENCE [LARGE SCALE GENOMIC DNA]</scope>
    <source>
        <strain evidence="9 10">DSM 24636</strain>
    </source>
</reference>
<feature type="domain" description="Fido" evidence="8">
    <location>
        <begin position="123"/>
        <end position="263"/>
    </location>
</feature>
<evidence type="ECO:0000313" key="9">
    <source>
        <dbReference type="EMBL" id="RXJ63424.1"/>
    </source>
</evidence>
<comment type="catalytic activity">
    <reaction evidence="7">
        <text>L-tyrosyl-[protein] + ATP = O-(5'-adenylyl)-L-tyrosyl-[protein] + diphosphate</text>
        <dbReference type="Rhea" id="RHEA:54288"/>
        <dbReference type="Rhea" id="RHEA-COMP:10136"/>
        <dbReference type="Rhea" id="RHEA-COMP:13846"/>
        <dbReference type="ChEBI" id="CHEBI:30616"/>
        <dbReference type="ChEBI" id="CHEBI:33019"/>
        <dbReference type="ChEBI" id="CHEBI:46858"/>
        <dbReference type="ChEBI" id="CHEBI:83624"/>
        <dbReference type="EC" id="2.7.7.108"/>
    </reaction>
</comment>
<gene>
    <name evidence="9" type="ORF">CRV06_07040</name>
</gene>
<dbReference type="Gene3D" id="1.10.3290.10">
    <property type="entry name" value="Fido-like domain"/>
    <property type="match status" value="1"/>
</dbReference>
<evidence type="ECO:0000256" key="6">
    <source>
        <dbReference type="ARBA" id="ARBA00047939"/>
    </source>
</evidence>
<evidence type="ECO:0000256" key="4">
    <source>
        <dbReference type="ARBA" id="ARBA00022840"/>
    </source>
</evidence>
<organism evidence="9 10">
    <name type="scientific">Halarcobacter anaerophilus</name>
    <dbReference type="NCBI Taxonomy" id="877500"/>
    <lineage>
        <taxon>Bacteria</taxon>
        <taxon>Pseudomonadati</taxon>
        <taxon>Campylobacterota</taxon>
        <taxon>Epsilonproteobacteria</taxon>
        <taxon>Campylobacterales</taxon>
        <taxon>Arcobacteraceae</taxon>
        <taxon>Halarcobacter</taxon>
    </lineage>
</organism>
<dbReference type="PROSITE" id="PS51459">
    <property type="entry name" value="FIDO"/>
    <property type="match status" value="1"/>
</dbReference>
<evidence type="ECO:0000256" key="3">
    <source>
        <dbReference type="ARBA" id="ARBA00022741"/>
    </source>
</evidence>
<accession>A0A4Q0Y2K2</accession>
<keyword evidence="10" id="KW-1185">Reference proteome</keyword>
<protein>
    <recommendedName>
        <fullName evidence="5">protein adenylyltransferase</fullName>
        <ecNumber evidence="5">2.7.7.108</ecNumber>
    </recommendedName>
</protein>
<name>A0A4Q0Y2K2_9BACT</name>
<dbReference type="EC" id="2.7.7.108" evidence="5"/>
<proteinExistence type="predicted"/>
<keyword evidence="1" id="KW-0808">Transferase</keyword>
<keyword evidence="3" id="KW-0547">Nucleotide-binding</keyword>
<evidence type="ECO:0000256" key="1">
    <source>
        <dbReference type="ARBA" id="ARBA00022679"/>
    </source>
</evidence>
<dbReference type="RefSeq" id="WP_129081919.1">
    <property type="nucleotide sequence ID" value="NZ_CP041070.1"/>
</dbReference>
<evidence type="ECO:0000256" key="5">
    <source>
        <dbReference type="ARBA" id="ARBA00034531"/>
    </source>
</evidence>
<dbReference type="AlphaFoldDB" id="A0A4Q0Y2K2"/>
<evidence type="ECO:0000259" key="8">
    <source>
        <dbReference type="PROSITE" id="PS51459"/>
    </source>
</evidence>
<comment type="catalytic activity">
    <reaction evidence="6">
        <text>L-threonyl-[protein] + ATP = 3-O-(5'-adenylyl)-L-threonyl-[protein] + diphosphate</text>
        <dbReference type="Rhea" id="RHEA:54292"/>
        <dbReference type="Rhea" id="RHEA-COMP:11060"/>
        <dbReference type="Rhea" id="RHEA-COMP:13847"/>
        <dbReference type="ChEBI" id="CHEBI:30013"/>
        <dbReference type="ChEBI" id="CHEBI:30616"/>
        <dbReference type="ChEBI" id="CHEBI:33019"/>
        <dbReference type="ChEBI" id="CHEBI:138113"/>
        <dbReference type="EC" id="2.7.7.108"/>
    </reaction>
</comment>
<comment type="caution">
    <text evidence="9">The sequence shown here is derived from an EMBL/GenBank/DDBJ whole genome shotgun (WGS) entry which is preliminary data.</text>
</comment>
<dbReference type="Proteomes" id="UP000290191">
    <property type="component" value="Unassembled WGS sequence"/>
</dbReference>
<evidence type="ECO:0000313" key="10">
    <source>
        <dbReference type="Proteomes" id="UP000290191"/>
    </source>
</evidence>